<evidence type="ECO:0000259" key="5">
    <source>
        <dbReference type="PROSITE" id="PS00624"/>
    </source>
</evidence>
<keyword evidence="3" id="KW-0274">FAD</keyword>
<evidence type="ECO:0000313" key="6">
    <source>
        <dbReference type="EMBL" id="CAD7402843.1"/>
    </source>
</evidence>
<dbReference type="AlphaFoldDB" id="A0A7R9CUN3"/>
<evidence type="ECO:0000256" key="1">
    <source>
        <dbReference type="ARBA" id="ARBA00010790"/>
    </source>
</evidence>
<feature type="signal peptide" evidence="4">
    <location>
        <begin position="1"/>
        <end position="21"/>
    </location>
</feature>
<dbReference type="GO" id="GO:0016614">
    <property type="term" value="F:oxidoreductase activity, acting on CH-OH group of donors"/>
    <property type="evidence" value="ECO:0007669"/>
    <property type="project" value="InterPro"/>
</dbReference>
<dbReference type="InterPro" id="IPR012132">
    <property type="entry name" value="GMC_OxRdtase"/>
</dbReference>
<feature type="active site" description="Proton donor" evidence="2">
    <location>
        <position position="550"/>
    </location>
</feature>
<dbReference type="SUPFAM" id="SSF51905">
    <property type="entry name" value="FAD/NAD(P)-binding domain"/>
    <property type="match status" value="1"/>
</dbReference>
<dbReference type="PANTHER" id="PTHR11552">
    <property type="entry name" value="GLUCOSE-METHANOL-CHOLINE GMC OXIDOREDUCTASE"/>
    <property type="match status" value="1"/>
</dbReference>
<dbReference type="GO" id="GO:0050660">
    <property type="term" value="F:flavin adenine dinucleotide binding"/>
    <property type="evidence" value="ECO:0007669"/>
    <property type="project" value="InterPro"/>
</dbReference>
<dbReference type="InterPro" id="IPR036188">
    <property type="entry name" value="FAD/NAD-bd_sf"/>
</dbReference>
<dbReference type="PIRSF" id="PIRSF000137">
    <property type="entry name" value="Alcohol_oxidase"/>
    <property type="match status" value="1"/>
</dbReference>
<comment type="similarity">
    <text evidence="1">Belongs to the GMC oxidoreductase family.</text>
</comment>
<evidence type="ECO:0000256" key="3">
    <source>
        <dbReference type="PIRSR" id="PIRSR000137-2"/>
    </source>
</evidence>
<dbReference type="Gene3D" id="3.30.560.10">
    <property type="entry name" value="Glucose Oxidase, domain 3"/>
    <property type="match status" value="1"/>
</dbReference>
<keyword evidence="3" id="KW-0285">Flavoprotein</keyword>
<dbReference type="PANTHER" id="PTHR11552:SF158">
    <property type="entry name" value="GH23626P-RELATED"/>
    <property type="match status" value="1"/>
</dbReference>
<accession>A0A7R9CUN3</accession>
<reference evidence="6" key="1">
    <citation type="submission" date="2020-11" db="EMBL/GenBank/DDBJ databases">
        <authorList>
            <person name="Tran Van P."/>
        </authorList>
    </citation>
    <scope>NUCLEOTIDE SEQUENCE</scope>
</reference>
<dbReference type="Pfam" id="PF00732">
    <property type="entry name" value="GMC_oxred_N"/>
    <property type="match status" value="1"/>
</dbReference>
<dbReference type="PROSITE" id="PS00624">
    <property type="entry name" value="GMC_OXRED_2"/>
    <property type="match status" value="1"/>
</dbReference>
<feature type="active site" description="Proton acceptor" evidence="2">
    <location>
        <position position="594"/>
    </location>
</feature>
<evidence type="ECO:0000256" key="2">
    <source>
        <dbReference type="PIRSR" id="PIRSR000137-1"/>
    </source>
</evidence>
<evidence type="ECO:0000256" key="4">
    <source>
        <dbReference type="SAM" id="SignalP"/>
    </source>
</evidence>
<dbReference type="Gene3D" id="3.50.50.60">
    <property type="entry name" value="FAD/NAD(P)-binding domain"/>
    <property type="match status" value="1"/>
</dbReference>
<name>A0A7R9CUN3_TIMPO</name>
<dbReference type="InterPro" id="IPR000172">
    <property type="entry name" value="GMC_OxRdtase_N"/>
</dbReference>
<dbReference type="EMBL" id="OD001684">
    <property type="protein sequence ID" value="CAD7402843.1"/>
    <property type="molecule type" value="Genomic_DNA"/>
</dbReference>
<sequence>MGFIMGPCFLLLLMMVGSTISQRPGIADSLINILIQMRQSNEEPRNERNILSEYDFIIVGAGTAGCVMANRLTEVQNWKVLLLEAGREENFVMDIPIVANFLQFTEANWKYKTMPSSSACLGHTNKQCNFPRGKVMGGSSVLNYMIYSRGNRRDYDEWEKLGNTGWSYKDILPYFRKSEDTTIPNLTKDKTYHSTGGYLTVSYAPYRTPLAKAFIEAGLETGAQELDYNGEVQTGFSYLQTTMKNGTRWSSSRAFLHPIRKRKNLHVKKMSMVTKILIDPNTLQAYGIEFIQNNRRYVVRARMEVIISAGAINSPQLLMVSGIGPKEHLTKMGIPVLQNLKVGFNLMDHIALGGLTFTVNQSVSLRTEHLLDDQNNFVEYLAYHKGPFSIPGGCEAAAFYDLQHPEDPDGYPDIELLFQGGSIVSEPTFRKNFGISDELFDAVYKPIENEHTWMVLPMLLRPKSKGRIMLKDKNPLSKPLIYHNYYTEPEDMETMLGGIKKTLELGNTKAFRRLGSKLHNIPIPACSRFGFGSDDYWRCASRQLTFTIYHQSGTCKMGPASDPEAVVNPRLQVYGVSRLRVVDASIMPYIPAGHTNAPTYMIAEKAADMIKEDWESKKTF</sequence>
<proteinExistence type="inferred from homology"/>
<keyword evidence="4" id="KW-0732">Signal</keyword>
<feature type="domain" description="Glucose-methanol-choline oxidoreductase N-terminal" evidence="5">
    <location>
        <begin position="310"/>
        <end position="324"/>
    </location>
</feature>
<gene>
    <name evidence="6" type="ORF">TPSB3V08_LOCUS3751</name>
</gene>
<protein>
    <recommendedName>
        <fullName evidence="5">Glucose-methanol-choline oxidoreductase N-terminal domain-containing protein</fullName>
    </recommendedName>
</protein>
<feature type="chain" id="PRO_5031302614" description="Glucose-methanol-choline oxidoreductase N-terminal domain-containing protein" evidence="4">
    <location>
        <begin position="22"/>
        <end position="620"/>
    </location>
</feature>
<feature type="binding site" evidence="3">
    <location>
        <position position="273"/>
    </location>
    <ligand>
        <name>FAD</name>
        <dbReference type="ChEBI" id="CHEBI:57692"/>
    </ligand>
</feature>
<dbReference type="Pfam" id="PF05199">
    <property type="entry name" value="GMC_oxred_C"/>
    <property type="match status" value="1"/>
</dbReference>
<organism evidence="6">
    <name type="scientific">Timema poppense</name>
    <name type="common">Walking stick</name>
    <dbReference type="NCBI Taxonomy" id="170557"/>
    <lineage>
        <taxon>Eukaryota</taxon>
        <taxon>Metazoa</taxon>
        <taxon>Ecdysozoa</taxon>
        <taxon>Arthropoda</taxon>
        <taxon>Hexapoda</taxon>
        <taxon>Insecta</taxon>
        <taxon>Pterygota</taxon>
        <taxon>Neoptera</taxon>
        <taxon>Polyneoptera</taxon>
        <taxon>Phasmatodea</taxon>
        <taxon>Timematodea</taxon>
        <taxon>Timematoidea</taxon>
        <taxon>Timematidae</taxon>
        <taxon>Timema</taxon>
    </lineage>
</organism>
<dbReference type="SUPFAM" id="SSF54373">
    <property type="entry name" value="FAD-linked reductases, C-terminal domain"/>
    <property type="match status" value="1"/>
</dbReference>
<comment type="cofactor">
    <cofactor evidence="3">
        <name>FAD</name>
        <dbReference type="ChEBI" id="CHEBI:57692"/>
    </cofactor>
</comment>
<feature type="binding site" evidence="3">
    <location>
        <position position="135"/>
    </location>
    <ligand>
        <name>FAD</name>
        <dbReference type="ChEBI" id="CHEBI:57692"/>
    </ligand>
</feature>
<dbReference type="InterPro" id="IPR007867">
    <property type="entry name" value="GMC_OxRtase_C"/>
</dbReference>